<keyword evidence="1" id="KW-0732">Signal</keyword>
<evidence type="ECO:0000313" key="3">
    <source>
        <dbReference type="Proteomes" id="UP000054773"/>
    </source>
</evidence>
<feature type="signal peptide" evidence="1">
    <location>
        <begin position="1"/>
        <end position="22"/>
    </location>
</feature>
<dbReference type="PATRIC" id="fig|448.7.peg.2817"/>
<accession>A0A0W0TH12</accession>
<sequence>MLKKTGCTLLAACALFSASALAAAHHELAPGITVEYDLPPNSPQVFSNYFFWTVTATCVMHSEDPSNNILVKALSKSGKINGMPLNKGQQTVITIHNRDHIEISADSGAQVELTNYGPHTVKATCST</sequence>
<dbReference type="EMBL" id="LNYA01000034">
    <property type="protein sequence ID" value="KTC94517.1"/>
    <property type="molecule type" value="Genomic_DNA"/>
</dbReference>
<comment type="caution">
    <text evidence="2">The sequence shown here is derived from an EMBL/GenBank/DDBJ whole genome shotgun (WGS) entry which is preliminary data.</text>
</comment>
<dbReference type="Proteomes" id="UP000054773">
    <property type="component" value="Unassembled WGS sequence"/>
</dbReference>
<name>A0A0W0TH12_LEGER</name>
<gene>
    <name evidence="2" type="ORF">Lery_2684</name>
</gene>
<protein>
    <submittedName>
        <fullName evidence="2">Uncharacterized protein</fullName>
    </submittedName>
</protein>
<organism evidence="2 3">
    <name type="scientific">Legionella erythra</name>
    <dbReference type="NCBI Taxonomy" id="448"/>
    <lineage>
        <taxon>Bacteria</taxon>
        <taxon>Pseudomonadati</taxon>
        <taxon>Pseudomonadota</taxon>
        <taxon>Gammaproteobacteria</taxon>
        <taxon>Legionellales</taxon>
        <taxon>Legionellaceae</taxon>
        <taxon>Legionella</taxon>
    </lineage>
</organism>
<evidence type="ECO:0000313" key="2">
    <source>
        <dbReference type="EMBL" id="KTC94517.1"/>
    </source>
</evidence>
<evidence type="ECO:0000256" key="1">
    <source>
        <dbReference type="SAM" id="SignalP"/>
    </source>
</evidence>
<dbReference type="OrthoDB" id="5641564at2"/>
<reference evidence="2 3" key="1">
    <citation type="submission" date="2015-11" db="EMBL/GenBank/DDBJ databases">
        <title>Genomic analysis of 38 Legionella species identifies large and diverse effector repertoires.</title>
        <authorList>
            <person name="Burstein D."/>
            <person name="Amaro F."/>
            <person name="Zusman T."/>
            <person name="Lifshitz Z."/>
            <person name="Cohen O."/>
            <person name="Gilbert J.A."/>
            <person name="Pupko T."/>
            <person name="Shuman H.A."/>
            <person name="Segal G."/>
        </authorList>
    </citation>
    <scope>NUCLEOTIDE SEQUENCE [LARGE SCALE GENOMIC DNA]</scope>
    <source>
        <strain evidence="2 3">SE-32A-C8</strain>
    </source>
</reference>
<feature type="chain" id="PRO_5006913051" evidence="1">
    <location>
        <begin position="23"/>
        <end position="127"/>
    </location>
</feature>
<dbReference type="RefSeq" id="WP_058527763.1">
    <property type="nucleotide sequence ID" value="NZ_CAAAHY010000019.1"/>
</dbReference>
<proteinExistence type="predicted"/>
<keyword evidence="3" id="KW-1185">Reference proteome</keyword>
<dbReference type="AlphaFoldDB" id="A0A0W0TH12"/>